<gene>
    <name evidence="1" type="ORF">JVT61DRAFT_10352</name>
</gene>
<dbReference type="AlphaFoldDB" id="A0A8I2Z048"/>
<proteinExistence type="predicted"/>
<accession>A0A8I2Z048</accession>
<organism evidence="1 2">
    <name type="scientific">Boletus reticuloceps</name>
    <dbReference type="NCBI Taxonomy" id="495285"/>
    <lineage>
        <taxon>Eukaryota</taxon>
        <taxon>Fungi</taxon>
        <taxon>Dikarya</taxon>
        <taxon>Basidiomycota</taxon>
        <taxon>Agaricomycotina</taxon>
        <taxon>Agaricomycetes</taxon>
        <taxon>Agaricomycetidae</taxon>
        <taxon>Boletales</taxon>
        <taxon>Boletineae</taxon>
        <taxon>Boletaceae</taxon>
        <taxon>Boletoideae</taxon>
        <taxon>Boletus</taxon>
    </lineage>
</organism>
<comment type="caution">
    <text evidence="1">The sequence shown here is derived from an EMBL/GenBank/DDBJ whole genome shotgun (WGS) entry which is preliminary data.</text>
</comment>
<reference evidence="1" key="1">
    <citation type="submission" date="2021-03" db="EMBL/GenBank/DDBJ databases">
        <title>Evolutionary innovations through gain and loss of genes in the ectomycorrhizal Boletales.</title>
        <authorList>
            <person name="Wu G."/>
            <person name="Miyauchi S."/>
            <person name="Morin E."/>
            <person name="Yang Z.-L."/>
            <person name="Xu J."/>
            <person name="Martin F.M."/>
        </authorList>
    </citation>
    <scope>NUCLEOTIDE SEQUENCE</scope>
    <source>
        <strain evidence="1">BR01</strain>
    </source>
</reference>
<protein>
    <submittedName>
        <fullName evidence="1">Uncharacterized protein</fullName>
    </submittedName>
</protein>
<sequence length="159" mass="17797">MQGLSPIALPYSPPGRSTCGFVAYVLARKKKVYLKDTWQVDVVSIEQESEIYKLLHEKQVRNIPRCIAAGDVLTDLYHATKTQEYVAESWACPPCSGSEAARLNSYRLYRLVLDDVRAKLMKFRSSHELVQAVSNALDGEDFAGGEHPACHTNTIFFST</sequence>
<evidence type="ECO:0000313" key="2">
    <source>
        <dbReference type="Proteomes" id="UP000683000"/>
    </source>
</evidence>
<dbReference type="EMBL" id="JAGFBS010000004">
    <property type="protein sequence ID" value="KAG6379807.1"/>
    <property type="molecule type" value="Genomic_DNA"/>
</dbReference>
<name>A0A8I2Z048_9AGAM</name>
<evidence type="ECO:0000313" key="1">
    <source>
        <dbReference type="EMBL" id="KAG6379807.1"/>
    </source>
</evidence>
<dbReference type="Proteomes" id="UP000683000">
    <property type="component" value="Unassembled WGS sequence"/>
</dbReference>
<dbReference type="OrthoDB" id="5592585at2759"/>
<keyword evidence="2" id="KW-1185">Reference proteome</keyword>